<proteinExistence type="predicted"/>
<keyword evidence="1" id="KW-0240">DNA-directed RNA polymerase</keyword>
<accession>A0A8S5UGK3</accession>
<dbReference type="GO" id="GO:0000428">
    <property type="term" value="C:DNA-directed RNA polymerase complex"/>
    <property type="evidence" value="ECO:0007669"/>
    <property type="project" value="UniProtKB-KW"/>
</dbReference>
<organism evidence="1">
    <name type="scientific">Myoviridae sp. ctshb19</name>
    <dbReference type="NCBI Taxonomy" id="2825194"/>
    <lineage>
        <taxon>Viruses</taxon>
        <taxon>Duplodnaviria</taxon>
        <taxon>Heunggongvirae</taxon>
        <taxon>Uroviricota</taxon>
        <taxon>Caudoviricetes</taxon>
    </lineage>
</organism>
<dbReference type="EMBL" id="BK016086">
    <property type="protein sequence ID" value="DAF93564.1"/>
    <property type="molecule type" value="Genomic_DNA"/>
</dbReference>
<protein>
    <submittedName>
        <fullName evidence="1">DNA-directed RNA polymerase</fullName>
    </submittedName>
</protein>
<reference evidence="1" key="1">
    <citation type="journal article" date="2021" name="Proc. Natl. Acad. Sci. U.S.A.">
        <title>A Catalog of Tens of Thousands of Viruses from Human Metagenomes Reveals Hidden Associations with Chronic Diseases.</title>
        <authorList>
            <person name="Tisza M.J."/>
            <person name="Buck C.B."/>
        </authorList>
    </citation>
    <scope>NUCLEOTIDE SEQUENCE</scope>
    <source>
        <strain evidence="1">Ctshb19</strain>
    </source>
</reference>
<sequence>MPKCETCNDHKEIGCLRPDGYDGDRCPDCNAPQWFVVKSSRAFSGFSYTGPALQYTSFAGRANTVFDSYDEAVKCAQELTEANPVGFDVYHDNGNKVWPVKSEEL</sequence>
<evidence type="ECO:0000313" key="1">
    <source>
        <dbReference type="EMBL" id="DAF93564.1"/>
    </source>
</evidence>
<name>A0A8S5UGK3_9CAUD</name>
<keyword evidence="1" id="KW-0804">Transcription</keyword>